<keyword evidence="1" id="KW-1133">Transmembrane helix</keyword>
<dbReference type="Pfam" id="PF12351">
    <property type="entry name" value="Fig1"/>
    <property type="match status" value="1"/>
</dbReference>
<evidence type="ECO:0000313" key="2">
    <source>
        <dbReference type="EMBL" id="RKU41459.1"/>
    </source>
</evidence>
<sequence>MAASDFFKSIFAALNWRHLPYLLVIPIILFQALSLAGCVSNSPSLPDLYLVSFTKNITNYPEVRLGYFGACARPSSNETTYTCLSTARSTANVILPSLFPNLPPKSPLVPELTAILSASLLLQSNIFVPILAGSALLFLVALVLLVFLKRRLNNPVPDKLLQATRLKTALMACLCLSSALSFTSSLSLSETAGALQYSGLLVTGKDQVLVTPGLELQILQWVSFGFTLLFTGGVPWLLRGGGGFGDGYDGDKV</sequence>
<feature type="transmembrane region" description="Helical" evidence="1">
    <location>
        <begin position="169"/>
        <end position="188"/>
    </location>
</feature>
<keyword evidence="3" id="KW-1185">Reference proteome</keyword>
<comment type="caution">
    <text evidence="2">The sequence shown here is derived from an EMBL/GenBank/DDBJ whole genome shotgun (WGS) entry which is preliminary data.</text>
</comment>
<dbReference type="EMBL" id="QVQW01000074">
    <property type="protein sequence ID" value="RKU41459.1"/>
    <property type="molecule type" value="Genomic_DNA"/>
</dbReference>
<gene>
    <name evidence="2" type="ORF">DL546_002749</name>
</gene>
<dbReference type="GO" id="GO:0016020">
    <property type="term" value="C:membrane"/>
    <property type="evidence" value="ECO:0007669"/>
    <property type="project" value="InterPro"/>
</dbReference>
<keyword evidence="1" id="KW-0812">Transmembrane</keyword>
<dbReference type="InterPro" id="IPR033481">
    <property type="entry name" value="Dni1/Fig1"/>
</dbReference>
<feature type="transmembrane region" description="Helical" evidence="1">
    <location>
        <begin position="126"/>
        <end position="148"/>
    </location>
</feature>
<proteinExistence type="predicted"/>
<dbReference type="STRING" id="177199.A0A420Y125"/>
<reference evidence="2 3" key="1">
    <citation type="submission" date="2018-08" db="EMBL/GenBank/DDBJ databases">
        <title>Draft genome of the lignicolous fungus Coniochaeta pulveracea.</title>
        <authorList>
            <person name="Borstlap C.J."/>
            <person name="De Witt R.N."/>
            <person name="Botha A."/>
            <person name="Volschenk H."/>
        </authorList>
    </citation>
    <scope>NUCLEOTIDE SEQUENCE [LARGE SCALE GENOMIC DNA]</scope>
    <source>
        <strain evidence="2 3">CAB683</strain>
    </source>
</reference>
<dbReference type="OrthoDB" id="3524679at2759"/>
<evidence type="ECO:0000313" key="3">
    <source>
        <dbReference type="Proteomes" id="UP000275385"/>
    </source>
</evidence>
<evidence type="ECO:0000256" key="1">
    <source>
        <dbReference type="SAM" id="Phobius"/>
    </source>
</evidence>
<protein>
    <submittedName>
        <fullName evidence="2">Uncharacterized protein</fullName>
    </submittedName>
</protein>
<keyword evidence="1" id="KW-0472">Membrane</keyword>
<dbReference type="AlphaFoldDB" id="A0A420Y125"/>
<dbReference type="Proteomes" id="UP000275385">
    <property type="component" value="Unassembled WGS sequence"/>
</dbReference>
<feature type="transmembrane region" description="Helical" evidence="1">
    <location>
        <begin position="218"/>
        <end position="238"/>
    </location>
</feature>
<name>A0A420Y125_9PEZI</name>
<accession>A0A420Y125</accession>
<organism evidence="2 3">
    <name type="scientific">Coniochaeta pulveracea</name>
    <dbReference type="NCBI Taxonomy" id="177199"/>
    <lineage>
        <taxon>Eukaryota</taxon>
        <taxon>Fungi</taxon>
        <taxon>Dikarya</taxon>
        <taxon>Ascomycota</taxon>
        <taxon>Pezizomycotina</taxon>
        <taxon>Sordariomycetes</taxon>
        <taxon>Sordariomycetidae</taxon>
        <taxon>Coniochaetales</taxon>
        <taxon>Coniochaetaceae</taxon>
        <taxon>Coniochaeta</taxon>
    </lineage>
</organism>
<feature type="transmembrane region" description="Helical" evidence="1">
    <location>
        <begin position="21"/>
        <end position="42"/>
    </location>
</feature>